<keyword evidence="1" id="KW-0472">Membrane</keyword>
<keyword evidence="4" id="KW-1185">Reference proteome</keyword>
<feature type="transmembrane region" description="Helical" evidence="1">
    <location>
        <begin position="78"/>
        <end position="98"/>
    </location>
</feature>
<accession>A0A9P6D7T0</accession>
<feature type="transmembrane region" description="Helical" evidence="1">
    <location>
        <begin position="6"/>
        <end position="28"/>
    </location>
</feature>
<evidence type="ECO:0000313" key="4">
    <source>
        <dbReference type="Proteomes" id="UP000807025"/>
    </source>
</evidence>
<dbReference type="Pfam" id="PF20152">
    <property type="entry name" value="DUF6534"/>
    <property type="match status" value="1"/>
</dbReference>
<dbReference type="OrthoDB" id="3070057at2759"/>
<sequence length="192" mass="21535">MPTPLLIQGYIGYAVITLVQCAYTLRVWRLGRHKLLVVILLLTSFLQLASGLGMNIFVTKIKTVTSMHADITEVFGGMQLASSAFCDVLITTSLVVYLKRNPSPFRETRNMVDRILLFYINIGLATCIVSVVTFATWFAMPGNYIFSTTHLLLGKVYINSLLVSLNARKRMGQRGLFGTTTRHLDEIHLDDM</sequence>
<proteinExistence type="predicted"/>
<evidence type="ECO:0000313" key="3">
    <source>
        <dbReference type="EMBL" id="KAF9494482.1"/>
    </source>
</evidence>
<reference evidence="3" key="1">
    <citation type="submission" date="2020-11" db="EMBL/GenBank/DDBJ databases">
        <authorList>
            <consortium name="DOE Joint Genome Institute"/>
            <person name="Ahrendt S."/>
            <person name="Riley R."/>
            <person name="Andreopoulos W."/>
            <person name="Labutti K."/>
            <person name="Pangilinan J."/>
            <person name="Ruiz-Duenas F.J."/>
            <person name="Barrasa J.M."/>
            <person name="Sanchez-Garcia M."/>
            <person name="Camarero S."/>
            <person name="Miyauchi S."/>
            <person name="Serrano A."/>
            <person name="Linde D."/>
            <person name="Babiker R."/>
            <person name="Drula E."/>
            <person name="Ayuso-Fernandez I."/>
            <person name="Pacheco R."/>
            <person name="Padilla G."/>
            <person name="Ferreira P."/>
            <person name="Barriuso J."/>
            <person name="Kellner H."/>
            <person name="Castanera R."/>
            <person name="Alfaro M."/>
            <person name="Ramirez L."/>
            <person name="Pisabarro A.G."/>
            <person name="Kuo A."/>
            <person name="Tritt A."/>
            <person name="Lipzen A."/>
            <person name="He G."/>
            <person name="Yan M."/>
            <person name="Ng V."/>
            <person name="Cullen D."/>
            <person name="Martin F."/>
            <person name="Rosso M.-N."/>
            <person name="Henrissat B."/>
            <person name="Hibbett D."/>
            <person name="Martinez A.T."/>
            <person name="Grigoriev I.V."/>
        </authorList>
    </citation>
    <scope>NUCLEOTIDE SEQUENCE</scope>
    <source>
        <strain evidence="3">ATCC 90797</strain>
    </source>
</reference>
<comment type="caution">
    <text evidence="3">The sequence shown here is derived from an EMBL/GenBank/DDBJ whole genome shotgun (WGS) entry which is preliminary data.</text>
</comment>
<dbReference type="EMBL" id="MU154572">
    <property type="protein sequence ID" value="KAF9494482.1"/>
    <property type="molecule type" value="Genomic_DNA"/>
</dbReference>
<evidence type="ECO:0000259" key="2">
    <source>
        <dbReference type="Pfam" id="PF20152"/>
    </source>
</evidence>
<evidence type="ECO:0000256" key="1">
    <source>
        <dbReference type="SAM" id="Phobius"/>
    </source>
</evidence>
<feature type="transmembrane region" description="Helical" evidence="1">
    <location>
        <begin position="118"/>
        <end position="138"/>
    </location>
</feature>
<organism evidence="3 4">
    <name type="scientific">Pleurotus eryngii</name>
    <name type="common">Boletus of the steppes</name>
    <dbReference type="NCBI Taxonomy" id="5323"/>
    <lineage>
        <taxon>Eukaryota</taxon>
        <taxon>Fungi</taxon>
        <taxon>Dikarya</taxon>
        <taxon>Basidiomycota</taxon>
        <taxon>Agaricomycotina</taxon>
        <taxon>Agaricomycetes</taxon>
        <taxon>Agaricomycetidae</taxon>
        <taxon>Agaricales</taxon>
        <taxon>Pleurotineae</taxon>
        <taxon>Pleurotaceae</taxon>
        <taxon>Pleurotus</taxon>
    </lineage>
</organism>
<feature type="transmembrane region" description="Helical" evidence="1">
    <location>
        <begin position="35"/>
        <end position="58"/>
    </location>
</feature>
<feature type="transmembrane region" description="Helical" evidence="1">
    <location>
        <begin position="144"/>
        <end position="165"/>
    </location>
</feature>
<dbReference type="PANTHER" id="PTHR40465">
    <property type="entry name" value="CHROMOSOME 1, WHOLE GENOME SHOTGUN SEQUENCE"/>
    <property type="match status" value="1"/>
</dbReference>
<name>A0A9P6D7T0_PLEER</name>
<dbReference type="AlphaFoldDB" id="A0A9P6D7T0"/>
<dbReference type="PANTHER" id="PTHR40465:SF1">
    <property type="entry name" value="DUF6534 DOMAIN-CONTAINING PROTEIN"/>
    <property type="match status" value="1"/>
</dbReference>
<feature type="domain" description="DUF6534" evidence="2">
    <location>
        <begin position="83"/>
        <end position="170"/>
    </location>
</feature>
<dbReference type="Proteomes" id="UP000807025">
    <property type="component" value="Unassembled WGS sequence"/>
</dbReference>
<dbReference type="InterPro" id="IPR045339">
    <property type="entry name" value="DUF6534"/>
</dbReference>
<protein>
    <recommendedName>
        <fullName evidence="2">DUF6534 domain-containing protein</fullName>
    </recommendedName>
</protein>
<gene>
    <name evidence="3" type="ORF">BDN71DRAFT_1448833</name>
</gene>
<keyword evidence="1" id="KW-0812">Transmembrane</keyword>
<keyword evidence="1" id="KW-1133">Transmembrane helix</keyword>